<keyword evidence="11" id="KW-1185">Reference proteome</keyword>
<accession>A0A1C7N4Z0</accession>
<dbReference type="InterPro" id="IPR028389">
    <property type="entry name" value="POT1"/>
</dbReference>
<keyword evidence="8" id="KW-0539">Nucleus</keyword>
<dbReference type="InterPro" id="IPR012340">
    <property type="entry name" value="NA-bd_OB-fold"/>
</dbReference>
<dbReference type="Pfam" id="PF16686">
    <property type="entry name" value="POT1PC"/>
    <property type="match status" value="1"/>
</dbReference>
<keyword evidence="6" id="KW-0779">Telomere</keyword>
<keyword evidence="5" id="KW-0158">Chromosome</keyword>
<dbReference type="Pfam" id="PF02765">
    <property type="entry name" value="POT1"/>
    <property type="match status" value="1"/>
</dbReference>
<evidence type="ECO:0000259" key="9">
    <source>
        <dbReference type="SMART" id="SM00976"/>
    </source>
</evidence>
<proteinExistence type="inferred from homology"/>
<dbReference type="GO" id="GO:0000783">
    <property type="term" value="C:nuclear telomere cap complex"/>
    <property type="evidence" value="ECO:0007669"/>
    <property type="project" value="TreeGrafter"/>
</dbReference>
<organism evidence="10 11">
    <name type="scientific">Choanephora cucurbitarum</name>
    <dbReference type="NCBI Taxonomy" id="101091"/>
    <lineage>
        <taxon>Eukaryota</taxon>
        <taxon>Fungi</taxon>
        <taxon>Fungi incertae sedis</taxon>
        <taxon>Mucoromycota</taxon>
        <taxon>Mucoromycotina</taxon>
        <taxon>Mucoromycetes</taxon>
        <taxon>Mucorales</taxon>
        <taxon>Mucorineae</taxon>
        <taxon>Choanephoraceae</taxon>
        <taxon>Choanephoroideae</taxon>
        <taxon>Choanephora</taxon>
    </lineage>
</organism>
<dbReference type="GO" id="GO:0032210">
    <property type="term" value="P:regulation of telomere maintenance via telomerase"/>
    <property type="evidence" value="ECO:0007669"/>
    <property type="project" value="TreeGrafter"/>
</dbReference>
<evidence type="ECO:0000313" key="11">
    <source>
        <dbReference type="Proteomes" id="UP000093000"/>
    </source>
</evidence>
<keyword evidence="7" id="KW-0238">DNA-binding</keyword>
<evidence type="ECO:0000256" key="3">
    <source>
        <dbReference type="ARBA" id="ARBA00008442"/>
    </source>
</evidence>
<dbReference type="EMBL" id="LUGH01000617">
    <property type="protein sequence ID" value="OBZ83709.1"/>
    <property type="molecule type" value="Genomic_DNA"/>
</dbReference>
<evidence type="ECO:0000256" key="5">
    <source>
        <dbReference type="ARBA" id="ARBA00022454"/>
    </source>
</evidence>
<dbReference type="InterPro" id="IPR011564">
    <property type="entry name" value="Telomer_end-bd_POT1/Cdc13"/>
</dbReference>
<dbReference type="Proteomes" id="UP000093000">
    <property type="component" value="Unassembled WGS sequence"/>
</dbReference>
<dbReference type="InterPro" id="IPR032042">
    <property type="entry name" value="POT1PC"/>
</dbReference>
<dbReference type="PANTHER" id="PTHR14513">
    <property type="entry name" value="PROTECTION OF TELOMERES 1"/>
    <property type="match status" value="1"/>
</dbReference>
<feature type="domain" description="Telomeric single stranded DNA binding POT1/Cdc13" evidence="9">
    <location>
        <begin position="15"/>
        <end position="146"/>
    </location>
</feature>
<evidence type="ECO:0000256" key="7">
    <source>
        <dbReference type="ARBA" id="ARBA00023125"/>
    </source>
</evidence>
<sequence length="485" mass="55393">MMKTPYEITLAKSQYIALRDLKVGRFASVFGVIVHVSPIKVPQQSGKNYSCSLKITDPTLNSSSITINIFRPDGSLLPTANIGDIIFTRNVKVKMFNNSPQLTNEREMFYVCVDPYTRKAKMAQDRMVHFTRSDAEIIALLHQWSLNNISQVQAARVVSIGRPILTTQGIYEDSSRYFDYIGMVVGCYPEEGPAHKTNLVLTDFTDNPMPFMDDKGDYRLDIEYTKLLQCTLWDENSVRCPKLESGDYVLLRNCSRNEKNRNALEISMHGDRTGSTQSRNRVEILKPSDSRLKELLERKSRYVSTRHNSAKDVASLIGWGDDPLRTRVKDLKGHKSLKDIKESQQPGLYLTRAIIRKMSPNNVEDWIVGQCKHCRKFYKEPISLCDTCEGLNVPVFKVVFGIFDGTDEVPLVVFDKEAEMLFSGLSAEDAYIDESGMEQLRKLAKLIRHDNKDIYYDIGLYCYDTPGFGQTFRITRTEFIENNQA</sequence>
<dbReference type="GO" id="GO:0010521">
    <property type="term" value="F:telomerase inhibitor activity"/>
    <property type="evidence" value="ECO:0007669"/>
    <property type="project" value="TreeGrafter"/>
</dbReference>
<evidence type="ECO:0000256" key="4">
    <source>
        <dbReference type="ARBA" id="ARBA00015253"/>
    </source>
</evidence>
<dbReference type="InParanoid" id="A0A1C7N4Z0"/>
<comment type="caution">
    <text evidence="10">The sequence shown here is derived from an EMBL/GenBank/DDBJ whole genome shotgun (WGS) entry which is preliminary data.</text>
</comment>
<dbReference type="OrthoDB" id="2186770at2759"/>
<comment type="similarity">
    <text evidence="3">Belongs to the telombin family.</text>
</comment>
<evidence type="ECO:0000313" key="10">
    <source>
        <dbReference type="EMBL" id="OBZ83709.1"/>
    </source>
</evidence>
<dbReference type="SUPFAM" id="SSF50249">
    <property type="entry name" value="Nucleic acid-binding proteins"/>
    <property type="match status" value="2"/>
</dbReference>
<dbReference type="AlphaFoldDB" id="A0A1C7N4Z0"/>
<dbReference type="SMART" id="SM00976">
    <property type="entry name" value="Telo_bind"/>
    <property type="match status" value="1"/>
</dbReference>
<gene>
    <name evidence="10" type="primary">pot1</name>
    <name evidence="10" type="ORF">A0J61_08242</name>
</gene>
<evidence type="ECO:0000256" key="2">
    <source>
        <dbReference type="ARBA" id="ARBA00004574"/>
    </source>
</evidence>
<dbReference type="STRING" id="101091.A0A1C7N4Z0"/>
<dbReference type="GO" id="GO:0098505">
    <property type="term" value="F:G-rich strand telomeric DNA binding"/>
    <property type="evidence" value="ECO:0007669"/>
    <property type="project" value="TreeGrafter"/>
</dbReference>
<comment type="subcellular location">
    <subcellularLocation>
        <location evidence="2">Chromosome</location>
        <location evidence="2">Telomere</location>
    </subcellularLocation>
    <subcellularLocation>
        <location evidence="1">Nucleus</location>
    </subcellularLocation>
</comment>
<reference evidence="10 11" key="1">
    <citation type="submission" date="2016-03" db="EMBL/GenBank/DDBJ databases">
        <title>Choanephora cucurbitarum.</title>
        <authorList>
            <person name="Min B."/>
            <person name="Park H."/>
            <person name="Park J.-H."/>
            <person name="Shin H.-D."/>
            <person name="Choi I.-G."/>
        </authorList>
    </citation>
    <scope>NUCLEOTIDE SEQUENCE [LARGE SCALE GENOMIC DNA]</scope>
    <source>
        <strain evidence="10 11">KUS-F28377</strain>
    </source>
</reference>
<dbReference type="Gene3D" id="2.40.50.140">
    <property type="entry name" value="Nucleic acid-binding proteins"/>
    <property type="match status" value="3"/>
</dbReference>
<name>A0A1C7N4Z0_9FUNG</name>
<dbReference type="GO" id="GO:0016233">
    <property type="term" value="P:telomere capping"/>
    <property type="evidence" value="ECO:0007669"/>
    <property type="project" value="TreeGrafter"/>
</dbReference>
<dbReference type="PANTHER" id="PTHR14513:SF0">
    <property type="entry name" value="PROTECTION OF TELOMERES PROTEIN 1"/>
    <property type="match status" value="1"/>
</dbReference>
<evidence type="ECO:0000256" key="1">
    <source>
        <dbReference type="ARBA" id="ARBA00004123"/>
    </source>
</evidence>
<evidence type="ECO:0000256" key="6">
    <source>
        <dbReference type="ARBA" id="ARBA00022895"/>
    </source>
</evidence>
<evidence type="ECO:0000256" key="8">
    <source>
        <dbReference type="ARBA" id="ARBA00023242"/>
    </source>
</evidence>
<protein>
    <recommendedName>
        <fullName evidence="4">Protection of telomeres protein 1</fullName>
    </recommendedName>
</protein>
<dbReference type="FunCoup" id="A0A1C7N4Z0">
    <property type="interactions" value="160"/>
</dbReference>